<proteinExistence type="predicted"/>
<protein>
    <submittedName>
        <fullName evidence="1">Uncharacterized protein</fullName>
    </submittedName>
</protein>
<dbReference type="Gene3D" id="2.30.30.100">
    <property type="match status" value="1"/>
</dbReference>
<dbReference type="EMBL" id="UINC01072507">
    <property type="protein sequence ID" value="SVC08196.1"/>
    <property type="molecule type" value="Genomic_DNA"/>
</dbReference>
<sequence length="102" mass="11489">MKKLLNRLIRLTSGEEILCGIGDMNEKTTTVFNPVLLIPEPGATGRIGFMPYLGYSELKDGLVIKEEHIMFIVEPEEAMAKRYSDMIDGTIEIMQAQPELML</sequence>
<dbReference type="AlphaFoldDB" id="A0A382J8G2"/>
<organism evidence="1">
    <name type="scientific">marine metagenome</name>
    <dbReference type="NCBI Taxonomy" id="408172"/>
    <lineage>
        <taxon>unclassified sequences</taxon>
        <taxon>metagenomes</taxon>
        <taxon>ecological metagenomes</taxon>
    </lineage>
</organism>
<gene>
    <name evidence="1" type="ORF">METZ01_LOCUS261050</name>
</gene>
<reference evidence="1" key="1">
    <citation type="submission" date="2018-05" db="EMBL/GenBank/DDBJ databases">
        <authorList>
            <person name="Lanie J.A."/>
            <person name="Ng W.-L."/>
            <person name="Kazmierczak K.M."/>
            <person name="Andrzejewski T.M."/>
            <person name="Davidsen T.M."/>
            <person name="Wayne K.J."/>
            <person name="Tettelin H."/>
            <person name="Glass J.I."/>
            <person name="Rusch D."/>
            <person name="Podicherti R."/>
            <person name="Tsui H.-C.T."/>
            <person name="Winkler M.E."/>
        </authorList>
    </citation>
    <scope>NUCLEOTIDE SEQUENCE</scope>
</reference>
<name>A0A382J8G2_9ZZZZ</name>
<evidence type="ECO:0000313" key="1">
    <source>
        <dbReference type="EMBL" id="SVC08196.1"/>
    </source>
</evidence>
<accession>A0A382J8G2</accession>